<reference evidence="2 3" key="1">
    <citation type="submission" date="2019-08" db="EMBL/GenBank/DDBJ databases">
        <title>Archangium and Cystobacter genomes.</title>
        <authorList>
            <person name="Chen I.-C.K."/>
            <person name="Wielgoss S."/>
        </authorList>
    </citation>
    <scope>NUCLEOTIDE SEQUENCE [LARGE SCALE GENOMIC DNA]</scope>
    <source>
        <strain evidence="2 3">Cbm 6</strain>
    </source>
</reference>
<evidence type="ECO:0000256" key="1">
    <source>
        <dbReference type="SAM" id="MobiDB-lite"/>
    </source>
</evidence>
<keyword evidence="3" id="KW-1185">Reference proteome</keyword>
<accession>A0ABY9WN31</accession>
<organism evidence="2 3">
    <name type="scientific">Archangium minus</name>
    <dbReference type="NCBI Taxonomy" id="83450"/>
    <lineage>
        <taxon>Bacteria</taxon>
        <taxon>Pseudomonadati</taxon>
        <taxon>Myxococcota</taxon>
        <taxon>Myxococcia</taxon>
        <taxon>Myxococcales</taxon>
        <taxon>Cystobacterineae</taxon>
        <taxon>Archangiaceae</taxon>
        <taxon>Archangium</taxon>
    </lineage>
</organism>
<protein>
    <submittedName>
        <fullName evidence="2">Uncharacterized protein</fullName>
    </submittedName>
</protein>
<proteinExistence type="predicted"/>
<feature type="region of interest" description="Disordered" evidence="1">
    <location>
        <begin position="299"/>
        <end position="323"/>
    </location>
</feature>
<dbReference type="EMBL" id="CP043494">
    <property type="protein sequence ID" value="WNG43162.1"/>
    <property type="molecule type" value="Genomic_DNA"/>
</dbReference>
<feature type="region of interest" description="Disordered" evidence="1">
    <location>
        <begin position="1"/>
        <end position="23"/>
    </location>
</feature>
<name>A0ABY9WN31_9BACT</name>
<dbReference type="RefSeq" id="WP_395813681.1">
    <property type="nucleotide sequence ID" value="NZ_CP043494.1"/>
</dbReference>
<dbReference type="Proteomes" id="UP001611383">
    <property type="component" value="Chromosome"/>
</dbReference>
<sequence length="323" mass="35113">MTTPGKPTHPNSQPSDSTPCDGAATSCPSDALIRRENVIFVGSESDYDSFWLKMMFIAAAYVLTCGGLRSADKKTLAYVDIEYTRYEKLAFDYLKEKAGFNIIKLASSSDIVKHINTRPESMEGGKKVKLLLQDVAFFSHGVPGAIKLNFRGPIGTPDIDFSKSELSATRKDAFVPDGRIYSYACRTGVSKVWESFSSDAEAGMEDSLAQMMANHYKVEVHAFLRRSFYGGVLRERSTSSAIAEALKEARKTQEGQVIDLPPEHQALPHPGLADGLFSGAVREGTSEYALWRKAGGIQLPGPGESPKGLSAGMHVFTPQSSPS</sequence>
<evidence type="ECO:0000313" key="2">
    <source>
        <dbReference type="EMBL" id="WNG43162.1"/>
    </source>
</evidence>
<feature type="compositionally biased region" description="Polar residues" evidence="1">
    <location>
        <begin position="1"/>
        <end position="18"/>
    </location>
</feature>
<evidence type="ECO:0000313" key="3">
    <source>
        <dbReference type="Proteomes" id="UP001611383"/>
    </source>
</evidence>
<gene>
    <name evidence="2" type="ORF">F0U60_02895</name>
</gene>